<dbReference type="InterPro" id="IPR043198">
    <property type="entry name" value="Cyclin/Ssn8"/>
</dbReference>
<dbReference type="SMART" id="SM00385">
    <property type="entry name" value="CYCLIN"/>
    <property type="match status" value="1"/>
</dbReference>
<name>A0A9Q0IPU5_9TELE</name>
<sequence>MDTKVIQALGEHLKLRQQVIATATVYFKRFYARRIVNDTYRTDLCLLYPPFMIALACLHVACVVQQKDARQWFAELSVDMDKILEIIRVILKLYDQWKNFDDRKEMAVVLNKMPKPKPPPNSENDQSSNGSQGNSYSQS</sequence>
<proteinExistence type="predicted"/>
<reference evidence="4" key="1">
    <citation type="submission" date="2022-07" db="EMBL/GenBank/DDBJ databases">
        <title>Chromosome-level genome of Muraenolepis orangiensis.</title>
        <authorList>
            <person name="Kim J."/>
        </authorList>
    </citation>
    <scope>NUCLEOTIDE SEQUENCE</scope>
    <source>
        <strain evidence="4">KU_S4_2022</strain>
        <tissue evidence="4">Muscle</tissue>
    </source>
</reference>
<dbReference type="Gene3D" id="1.10.472.10">
    <property type="entry name" value="Cyclin-like"/>
    <property type="match status" value="2"/>
</dbReference>
<dbReference type="EMBL" id="JANIIK010000042">
    <property type="protein sequence ID" value="KAJ3606384.1"/>
    <property type="molecule type" value="Genomic_DNA"/>
</dbReference>
<dbReference type="Proteomes" id="UP001148018">
    <property type="component" value="Unassembled WGS sequence"/>
</dbReference>
<keyword evidence="1" id="KW-0195">Cyclin</keyword>
<dbReference type="GO" id="GO:0006357">
    <property type="term" value="P:regulation of transcription by RNA polymerase II"/>
    <property type="evidence" value="ECO:0007669"/>
    <property type="project" value="InterPro"/>
</dbReference>
<evidence type="ECO:0000256" key="2">
    <source>
        <dbReference type="SAM" id="MobiDB-lite"/>
    </source>
</evidence>
<evidence type="ECO:0000313" key="5">
    <source>
        <dbReference type="Proteomes" id="UP001148018"/>
    </source>
</evidence>
<dbReference type="InterPro" id="IPR013763">
    <property type="entry name" value="Cyclin-like_dom"/>
</dbReference>
<dbReference type="Pfam" id="PF16899">
    <property type="entry name" value="Cyclin_C_2"/>
    <property type="match status" value="1"/>
</dbReference>
<dbReference type="AlphaFoldDB" id="A0A9Q0IPU5"/>
<comment type="caution">
    <text evidence="4">The sequence shown here is derived from an EMBL/GenBank/DDBJ whole genome shotgun (WGS) entry which is preliminary data.</text>
</comment>
<protein>
    <recommendedName>
        <fullName evidence="3">Cyclin-like domain-containing protein</fullName>
    </recommendedName>
</protein>
<keyword evidence="5" id="KW-1185">Reference proteome</keyword>
<organism evidence="4 5">
    <name type="scientific">Muraenolepis orangiensis</name>
    <name type="common">Patagonian moray cod</name>
    <dbReference type="NCBI Taxonomy" id="630683"/>
    <lineage>
        <taxon>Eukaryota</taxon>
        <taxon>Metazoa</taxon>
        <taxon>Chordata</taxon>
        <taxon>Craniata</taxon>
        <taxon>Vertebrata</taxon>
        <taxon>Euteleostomi</taxon>
        <taxon>Actinopterygii</taxon>
        <taxon>Neopterygii</taxon>
        <taxon>Teleostei</taxon>
        <taxon>Neoteleostei</taxon>
        <taxon>Acanthomorphata</taxon>
        <taxon>Zeiogadaria</taxon>
        <taxon>Gadariae</taxon>
        <taxon>Gadiformes</taxon>
        <taxon>Muraenolepidoidei</taxon>
        <taxon>Muraenolepididae</taxon>
        <taxon>Muraenolepis</taxon>
    </lineage>
</organism>
<accession>A0A9Q0IPU5</accession>
<evidence type="ECO:0000259" key="3">
    <source>
        <dbReference type="SMART" id="SM00385"/>
    </source>
</evidence>
<feature type="region of interest" description="Disordered" evidence="2">
    <location>
        <begin position="109"/>
        <end position="139"/>
    </location>
</feature>
<dbReference type="InterPro" id="IPR031658">
    <property type="entry name" value="Cyclin_C_2"/>
</dbReference>
<dbReference type="PANTHER" id="PTHR10026">
    <property type="entry name" value="CYCLIN"/>
    <property type="match status" value="1"/>
</dbReference>
<dbReference type="GO" id="GO:0016538">
    <property type="term" value="F:cyclin-dependent protein serine/threonine kinase regulator activity"/>
    <property type="evidence" value="ECO:0007669"/>
    <property type="project" value="InterPro"/>
</dbReference>
<dbReference type="OrthoDB" id="10266018at2759"/>
<dbReference type="SUPFAM" id="SSF47954">
    <property type="entry name" value="Cyclin-like"/>
    <property type="match status" value="1"/>
</dbReference>
<evidence type="ECO:0000256" key="1">
    <source>
        <dbReference type="ARBA" id="ARBA00023127"/>
    </source>
</evidence>
<feature type="domain" description="Cyclin-like" evidence="3">
    <location>
        <begin position="4"/>
        <end position="92"/>
    </location>
</feature>
<gene>
    <name evidence="4" type="ORF">NHX12_025905</name>
</gene>
<dbReference type="InterPro" id="IPR036915">
    <property type="entry name" value="Cyclin-like_sf"/>
</dbReference>
<feature type="compositionally biased region" description="Low complexity" evidence="2">
    <location>
        <begin position="122"/>
        <end position="139"/>
    </location>
</feature>
<dbReference type="CDD" id="cd20514">
    <property type="entry name" value="CYCLIN_CCNC_rpt2"/>
    <property type="match status" value="1"/>
</dbReference>
<evidence type="ECO:0000313" key="4">
    <source>
        <dbReference type="EMBL" id="KAJ3606384.1"/>
    </source>
</evidence>